<keyword evidence="2" id="KW-1185">Reference proteome</keyword>
<dbReference type="Proteomes" id="UP000005867">
    <property type="component" value="Chromosome"/>
</dbReference>
<dbReference type="RefSeq" id="WP_014288488.1">
    <property type="nucleotide sequence ID" value="NC_016645.1"/>
</dbReference>
<organism evidence="1 2">
    <name type="scientific">Pyrobaculum ferrireducens</name>
    <dbReference type="NCBI Taxonomy" id="1104324"/>
    <lineage>
        <taxon>Archaea</taxon>
        <taxon>Thermoproteota</taxon>
        <taxon>Thermoprotei</taxon>
        <taxon>Thermoproteales</taxon>
        <taxon>Thermoproteaceae</taxon>
        <taxon>Pyrobaculum</taxon>
    </lineage>
</organism>
<name>G7VCX1_9CREN</name>
<accession>G7VCX1</accession>
<dbReference type="AlphaFoldDB" id="G7VCX1"/>
<gene>
    <name evidence="1" type="ORF">P186_1230</name>
</gene>
<reference evidence="1 2" key="1">
    <citation type="journal article" date="2012" name="J. Bacteriol.">
        <title>Complete genome sequence of strain 1860, a crenarchaeon of the genus pyrobaculum able to grow with various electron acceptors.</title>
        <authorList>
            <person name="Mardanov A.V."/>
            <person name="Gumerov V.M."/>
            <person name="Slobodkina G.B."/>
            <person name="Beletsky A.V."/>
            <person name="Bonch-Osmolovskaya E.A."/>
            <person name="Ravin N.V."/>
            <person name="Skryabin K.G."/>
        </authorList>
    </citation>
    <scope>NUCLEOTIDE SEQUENCE [LARGE SCALE GENOMIC DNA]</scope>
    <source>
        <strain evidence="1 2">1860</strain>
    </source>
</reference>
<dbReference type="BioCyc" id="PSP1104324:GJSN-1202-MONOMER"/>
<dbReference type="EMBL" id="CP003098">
    <property type="protein sequence ID" value="AET32660.1"/>
    <property type="molecule type" value="Genomic_DNA"/>
</dbReference>
<dbReference type="GeneID" id="11595485"/>
<dbReference type="eggNOG" id="arCOG10867">
    <property type="taxonomic scope" value="Archaea"/>
</dbReference>
<protein>
    <submittedName>
        <fullName evidence="1">Uncharacterized protein</fullName>
    </submittedName>
</protein>
<dbReference type="KEGG" id="pyr:P186_1230"/>
<dbReference type="HOGENOM" id="CLU_627929_0_0_2"/>
<evidence type="ECO:0000313" key="2">
    <source>
        <dbReference type="Proteomes" id="UP000005867"/>
    </source>
</evidence>
<sequence length="440" mass="50203">MGRFVDIDEVLTKLRERCRAVSGGESRPTLEAVLEESARRGVLYGTADTPFEKWRLYMRYVGEAVPEALSLPADKATQFRQFVDGLIQLLDEAEQQVRGKLAKICKAVEEGRVEVIERSEAVSHICDGGVCIHTQLTRAPVFKLPLHDISAKLYFPSIGLGPEEVEAFQLGWRASDETVEKKRPMMITTQPWQLFAWLATRPGEVRLHLCSSQITTHGLSLTIYAVAKDWTQKWSKEEAQRMALEALRGGDYRPLLTWYLGDGVVDGRREKIGLSTAVNIEMINGLLGGSYNYRKIELSRRRAKELAKKITTSVGRYGVLLEVLYSHKWVYLKALVDYRPSFDPAYVVIKGVVMRLHLSAKTLHAVRYFAEREEAEKALNALKPHAKMYVDRRWYVVYIPWRELKELVKRDPTLREAVARYLAGRNKPATKKLLSQIPPF</sequence>
<evidence type="ECO:0000313" key="1">
    <source>
        <dbReference type="EMBL" id="AET32660.1"/>
    </source>
</evidence>
<proteinExistence type="predicted"/>
<dbReference type="OrthoDB" id="29194at2157"/>